<sequence>MNEEEIQKTLNKYALKRKRLLEEEKKKNELEFDLEDEIEVKRPNVVAEIIKEQSPEPIPTVQETQANEEKKLLEDLAPTKGLKTVAEFAKGVIYTEPMKTNWRPPKSHRKQDPEEWEKIRKQQMILTEGEDIPPIIESFQEMKFPKQMVDAFRKKGIIMPTPIQKQGMPVALSGRDMIGIASTGAGKTITFCAPLIAFCLQQEMNLRFGKDEGPYGLIIVPSRELAQQIYDVCREICYELYHNNLPDIKSALVIGGQNMNDQKRQFGFGVHIVVATPGRLRALLNAKVFNLELCRYIVLDEADRMLDLGFEDELSNVFSHFKAQRQTLLFSATMPRKIQNFAKGALVKPIIVNIGRAGAASLNVTQDITYVRKEDKLHHILISLQKTAPRVLIFAEKKSDVDTICEFLLTKGVSAASIHGDKDQDERHEAVTLFRKGKRDVLVATDIASKGLDFDDVRHVINFDMPEDIENYVHRIGRTGRSGRKGLSTTFINRKADLTTLADLKQLLLEAGQELPEILKEMTINEPIEVISNTDDNGQGNGCAYCSGLGHRITNCPKLENIQRKQQNFGRDNEGFYGSSSQY</sequence>
<organism evidence="1 2">
    <name type="scientific">Rhabditophanes sp. KR3021</name>
    <dbReference type="NCBI Taxonomy" id="114890"/>
    <lineage>
        <taxon>Eukaryota</taxon>
        <taxon>Metazoa</taxon>
        <taxon>Ecdysozoa</taxon>
        <taxon>Nematoda</taxon>
        <taxon>Chromadorea</taxon>
        <taxon>Rhabditida</taxon>
        <taxon>Tylenchina</taxon>
        <taxon>Panagrolaimomorpha</taxon>
        <taxon>Strongyloidoidea</taxon>
        <taxon>Alloionematidae</taxon>
        <taxon>Rhabditophanes</taxon>
    </lineage>
</organism>
<dbReference type="Proteomes" id="UP000095286">
    <property type="component" value="Unplaced"/>
</dbReference>
<protein>
    <submittedName>
        <fullName evidence="2">RNA helicase</fullName>
    </submittedName>
</protein>
<dbReference type="WBParaSite" id="RSKR_0000338600.1">
    <property type="protein sequence ID" value="RSKR_0000338600.1"/>
    <property type="gene ID" value="RSKR_0000338600"/>
</dbReference>
<evidence type="ECO:0000313" key="1">
    <source>
        <dbReference type="Proteomes" id="UP000095286"/>
    </source>
</evidence>
<proteinExistence type="predicted"/>
<accession>A0AC35TRW9</accession>
<reference evidence="2" key="1">
    <citation type="submission" date="2016-11" db="UniProtKB">
        <authorList>
            <consortium name="WormBaseParasite"/>
        </authorList>
    </citation>
    <scope>IDENTIFICATION</scope>
    <source>
        <strain evidence="2">KR3021</strain>
    </source>
</reference>
<name>A0AC35TRW9_9BILA</name>
<evidence type="ECO:0000313" key="2">
    <source>
        <dbReference type="WBParaSite" id="RSKR_0000338600.1"/>
    </source>
</evidence>